<dbReference type="InterPro" id="IPR036150">
    <property type="entry name" value="Cyt_b/b6_C_sf"/>
</dbReference>
<evidence type="ECO:0000256" key="2">
    <source>
        <dbReference type="ARBA" id="ARBA00022448"/>
    </source>
</evidence>
<dbReference type="GO" id="GO:0009055">
    <property type="term" value="F:electron transfer activity"/>
    <property type="evidence" value="ECO:0007669"/>
    <property type="project" value="InterPro"/>
</dbReference>
<feature type="transmembrane region" description="Helical" evidence="10">
    <location>
        <begin position="303"/>
        <end position="325"/>
    </location>
</feature>
<feature type="transmembrane region" description="Helical" evidence="10">
    <location>
        <begin position="150"/>
        <end position="170"/>
    </location>
</feature>
<keyword evidence="2" id="KW-0813">Transport</keyword>
<dbReference type="InterPro" id="IPR016174">
    <property type="entry name" value="Di-haem_cyt_TM"/>
</dbReference>
<evidence type="ECO:0000256" key="4">
    <source>
        <dbReference type="ARBA" id="ARBA00022692"/>
    </source>
</evidence>
<feature type="transmembrane region" description="Helical" evidence="10">
    <location>
        <begin position="355"/>
        <end position="376"/>
    </location>
</feature>
<dbReference type="AlphaFoldDB" id="A0A9D7SIH8"/>
<gene>
    <name evidence="13" type="ORF">IPP58_16850</name>
</gene>
<dbReference type="PROSITE" id="PS51002">
    <property type="entry name" value="CYTB_NTER"/>
    <property type="match status" value="1"/>
</dbReference>
<sequence length="430" mass="48061">MSRPAAPKASFLASLLELPKNVWSSIFRNPLPSNDLERSATSFTNFFLHIHPVKVHKHSLRPAYTFGLGLISFFLFVILTVSGILLMFYYVPSTSQAYDRMLDLRGSVAFGTLLRNMHRWAAHGMVAVVFLHLCRVFLTGSYKKPREFNWVVGVILFLLTLFMSFTGYLLPWDQLAFWAITVGTAIAGYAPIIGKDIQFLLMGGTSVGQEALLRFYVLHVAVLPAILTLMIAIHFWRIRKDGGLSRPEDADPKVSLVAMENAVEVKASVLEPKKVYGFQGLVRGPLTKVGEIPDNTVYSWPNLFLAELFVFVITLSAILVLSLLFNAPLEEPVNALHPPNPAKAPWYFLGLQEMVSYSAFWGGIGVPGIFVLLLLVAPYLDRSPKGVGKWFSRDRLLANTIFITFVVANIIFVIIGTFFRGANWAFVTPW</sequence>
<organism evidence="13 14">
    <name type="scientific">Candidatus Geothrix skivensis</name>
    <dbReference type="NCBI Taxonomy" id="2954439"/>
    <lineage>
        <taxon>Bacteria</taxon>
        <taxon>Pseudomonadati</taxon>
        <taxon>Acidobacteriota</taxon>
        <taxon>Holophagae</taxon>
        <taxon>Holophagales</taxon>
        <taxon>Holophagaceae</taxon>
        <taxon>Geothrix</taxon>
    </lineage>
</organism>
<keyword evidence="8" id="KW-0408">Iron</keyword>
<keyword evidence="6" id="KW-0249">Electron transport</keyword>
<evidence type="ECO:0000259" key="11">
    <source>
        <dbReference type="PROSITE" id="PS51002"/>
    </source>
</evidence>
<evidence type="ECO:0000313" key="14">
    <source>
        <dbReference type="Proteomes" id="UP000886657"/>
    </source>
</evidence>
<reference evidence="13" key="1">
    <citation type="submission" date="2020-10" db="EMBL/GenBank/DDBJ databases">
        <title>Connecting structure to function with the recovery of over 1000 high-quality activated sludge metagenome-assembled genomes encoding full-length rRNA genes using long-read sequencing.</title>
        <authorList>
            <person name="Singleton C.M."/>
            <person name="Petriglieri F."/>
            <person name="Kristensen J.M."/>
            <person name="Kirkegaard R.H."/>
            <person name="Michaelsen T.Y."/>
            <person name="Andersen M.H."/>
            <person name="Karst S.M."/>
            <person name="Dueholm M.S."/>
            <person name="Nielsen P.H."/>
            <person name="Albertsen M."/>
        </authorList>
    </citation>
    <scope>NUCLEOTIDE SEQUENCE</scope>
    <source>
        <strain evidence="13">Skiv_18-Q3-R9-52_MAXAC.067</strain>
    </source>
</reference>
<dbReference type="PANTHER" id="PTHR19271">
    <property type="entry name" value="CYTOCHROME B"/>
    <property type="match status" value="1"/>
</dbReference>
<feature type="transmembrane region" description="Helical" evidence="10">
    <location>
        <begin position="120"/>
        <end position="138"/>
    </location>
</feature>
<dbReference type="SUPFAM" id="SSF81648">
    <property type="entry name" value="a domain/subunit of cytochrome bc1 complex (Ubiquinol-cytochrome c reductase)"/>
    <property type="match status" value="1"/>
</dbReference>
<evidence type="ECO:0000256" key="7">
    <source>
        <dbReference type="ARBA" id="ARBA00022989"/>
    </source>
</evidence>
<keyword evidence="5" id="KW-0479">Metal-binding</keyword>
<name>A0A9D7SIH8_9BACT</name>
<dbReference type="InterPro" id="IPR005798">
    <property type="entry name" value="Cyt_b/b6_C"/>
</dbReference>
<comment type="caution">
    <text evidence="13">The sequence shown here is derived from an EMBL/GenBank/DDBJ whole genome shotgun (WGS) entry which is preliminary data.</text>
</comment>
<dbReference type="PROSITE" id="PS51003">
    <property type="entry name" value="CYTB_CTER"/>
    <property type="match status" value="1"/>
</dbReference>
<feature type="transmembrane region" description="Helical" evidence="10">
    <location>
        <begin position="175"/>
        <end position="193"/>
    </location>
</feature>
<feature type="transmembrane region" description="Helical" evidence="10">
    <location>
        <begin position="396"/>
        <end position="419"/>
    </location>
</feature>
<keyword evidence="7 10" id="KW-1133">Transmembrane helix</keyword>
<feature type="transmembrane region" description="Helical" evidence="10">
    <location>
        <begin position="213"/>
        <end position="236"/>
    </location>
</feature>
<evidence type="ECO:0000256" key="10">
    <source>
        <dbReference type="SAM" id="Phobius"/>
    </source>
</evidence>
<dbReference type="GO" id="GO:0022904">
    <property type="term" value="P:respiratory electron transport chain"/>
    <property type="evidence" value="ECO:0007669"/>
    <property type="project" value="InterPro"/>
</dbReference>
<evidence type="ECO:0000313" key="13">
    <source>
        <dbReference type="EMBL" id="MBK9798115.1"/>
    </source>
</evidence>
<dbReference type="Gene3D" id="1.20.810.10">
    <property type="entry name" value="Cytochrome Bc1 Complex, Chain C"/>
    <property type="match status" value="1"/>
</dbReference>
<dbReference type="GO" id="GO:0016491">
    <property type="term" value="F:oxidoreductase activity"/>
    <property type="evidence" value="ECO:0007669"/>
    <property type="project" value="InterPro"/>
</dbReference>
<evidence type="ECO:0000256" key="8">
    <source>
        <dbReference type="ARBA" id="ARBA00023004"/>
    </source>
</evidence>
<dbReference type="Pfam" id="PF00033">
    <property type="entry name" value="Cytochrome_B"/>
    <property type="match status" value="1"/>
</dbReference>
<dbReference type="InterPro" id="IPR005797">
    <property type="entry name" value="Cyt_b/b6_N"/>
</dbReference>
<evidence type="ECO:0000256" key="9">
    <source>
        <dbReference type="ARBA" id="ARBA00023136"/>
    </source>
</evidence>
<dbReference type="GO" id="GO:0016020">
    <property type="term" value="C:membrane"/>
    <property type="evidence" value="ECO:0007669"/>
    <property type="project" value="UniProtKB-SubCell"/>
</dbReference>
<proteinExistence type="predicted"/>
<feature type="domain" description="Cytochrome b/b6 N-terminal region profile" evidence="11">
    <location>
        <begin position="8"/>
        <end position="247"/>
    </location>
</feature>
<evidence type="ECO:0000256" key="3">
    <source>
        <dbReference type="ARBA" id="ARBA00022617"/>
    </source>
</evidence>
<evidence type="ECO:0000256" key="1">
    <source>
        <dbReference type="ARBA" id="ARBA00004141"/>
    </source>
</evidence>
<comment type="subcellular location">
    <subcellularLocation>
        <location evidence="1">Membrane</location>
        <topology evidence="1">Multi-pass membrane protein</topology>
    </subcellularLocation>
</comment>
<evidence type="ECO:0000256" key="5">
    <source>
        <dbReference type="ARBA" id="ARBA00022723"/>
    </source>
</evidence>
<evidence type="ECO:0000259" key="12">
    <source>
        <dbReference type="PROSITE" id="PS51003"/>
    </source>
</evidence>
<dbReference type="PANTHER" id="PTHR19271:SF16">
    <property type="entry name" value="CYTOCHROME B"/>
    <property type="match status" value="1"/>
</dbReference>
<dbReference type="InterPro" id="IPR027387">
    <property type="entry name" value="Cytb/b6-like_sf"/>
</dbReference>
<protein>
    <submittedName>
        <fullName evidence="13">Cytochrome b N-terminal domain-containing protein</fullName>
    </submittedName>
</protein>
<feature type="domain" description="Cytochrome b/b6 C-terminal region profile" evidence="12">
    <location>
        <begin position="284"/>
        <end position="430"/>
    </location>
</feature>
<keyword evidence="9 10" id="KW-0472">Membrane</keyword>
<keyword evidence="3" id="KW-0349">Heme</keyword>
<dbReference type="SUPFAM" id="SSF81342">
    <property type="entry name" value="Transmembrane di-heme cytochromes"/>
    <property type="match status" value="1"/>
</dbReference>
<evidence type="ECO:0000256" key="6">
    <source>
        <dbReference type="ARBA" id="ARBA00022982"/>
    </source>
</evidence>
<accession>A0A9D7SIH8</accession>
<feature type="transmembrane region" description="Helical" evidence="10">
    <location>
        <begin position="66"/>
        <end position="91"/>
    </location>
</feature>
<dbReference type="GO" id="GO:0046872">
    <property type="term" value="F:metal ion binding"/>
    <property type="evidence" value="ECO:0007669"/>
    <property type="project" value="UniProtKB-KW"/>
</dbReference>
<dbReference type="EMBL" id="JADKIO010000013">
    <property type="protein sequence ID" value="MBK9798115.1"/>
    <property type="molecule type" value="Genomic_DNA"/>
</dbReference>
<dbReference type="Proteomes" id="UP000886657">
    <property type="component" value="Unassembled WGS sequence"/>
</dbReference>
<keyword evidence="4 10" id="KW-0812">Transmembrane</keyword>